<evidence type="ECO:0000259" key="1">
    <source>
        <dbReference type="SMART" id="SM01321"/>
    </source>
</evidence>
<protein>
    <submittedName>
        <fullName evidence="2">Transposase</fullName>
    </submittedName>
</protein>
<accession>A0ABU9YTG2</accession>
<keyword evidence="3" id="KW-1185">Reference proteome</keyword>
<dbReference type="InterPro" id="IPR036515">
    <property type="entry name" value="Transposase_17_sf"/>
</dbReference>
<dbReference type="SUPFAM" id="SSF143422">
    <property type="entry name" value="Transposase IS200-like"/>
    <property type="match status" value="1"/>
</dbReference>
<organism evidence="2 3">
    <name type="scientific">Uliginosibacterium sediminicola</name>
    <dbReference type="NCBI Taxonomy" id="2024550"/>
    <lineage>
        <taxon>Bacteria</taxon>
        <taxon>Pseudomonadati</taxon>
        <taxon>Pseudomonadota</taxon>
        <taxon>Betaproteobacteria</taxon>
        <taxon>Rhodocyclales</taxon>
        <taxon>Zoogloeaceae</taxon>
        <taxon>Uliginosibacterium</taxon>
    </lineage>
</organism>
<sequence length="230" mass="26173">MSRLARLYVPGLPQLILQRGNNRTPIFIDEADFRAYRDMLRDASRELALPVHAYVLMNDHVHLLLSAPEQGGAGSLMQRLGRRYVRYFNDRHARTGTLWEGRFRSTVIEPRAWLLACYRYIEQNPVRAGLAAQAAHYPWSSCRHHVGLATDALVTDHREYWALGNTPFDRQASYRQLIEALPSDEALAALRYAAHRGWLLGEVDAGRDAAANRRIAPLPKGRPRKIQAPD</sequence>
<evidence type="ECO:0000313" key="2">
    <source>
        <dbReference type="EMBL" id="MEN3066991.1"/>
    </source>
</evidence>
<name>A0ABU9YTG2_9RHOO</name>
<evidence type="ECO:0000313" key="3">
    <source>
        <dbReference type="Proteomes" id="UP001410394"/>
    </source>
</evidence>
<comment type="caution">
    <text evidence="2">The sequence shown here is derived from an EMBL/GenBank/DDBJ whole genome shotgun (WGS) entry which is preliminary data.</text>
</comment>
<dbReference type="Proteomes" id="UP001410394">
    <property type="component" value="Unassembled WGS sequence"/>
</dbReference>
<reference evidence="2 3" key="1">
    <citation type="journal article" date="2018" name="Int. J. Syst. Evol. Microbiol.">
        <title>Uliginosibacterium sediminicola sp. nov., isolated from freshwater sediment.</title>
        <authorList>
            <person name="Hwang W.M."/>
            <person name="Kim S.M."/>
            <person name="Kang K."/>
            <person name="Ahn T.Y."/>
        </authorList>
    </citation>
    <scope>NUCLEOTIDE SEQUENCE [LARGE SCALE GENOMIC DNA]</scope>
    <source>
        <strain evidence="2 3">M1-21</strain>
    </source>
</reference>
<dbReference type="InterPro" id="IPR002686">
    <property type="entry name" value="Transposase_17"/>
</dbReference>
<dbReference type="SMART" id="SM01321">
    <property type="entry name" value="Y1_Tnp"/>
    <property type="match status" value="1"/>
</dbReference>
<dbReference type="RefSeq" id="WP_345917761.1">
    <property type="nucleotide sequence ID" value="NZ_JBDIVE010000001.1"/>
</dbReference>
<dbReference type="Gene3D" id="3.30.70.1290">
    <property type="entry name" value="Transposase IS200-like"/>
    <property type="match status" value="1"/>
</dbReference>
<feature type="domain" description="Transposase IS200-like" evidence="1">
    <location>
        <begin position="9"/>
        <end position="124"/>
    </location>
</feature>
<gene>
    <name evidence="2" type="ORF">ABDB84_00795</name>
</gene>
<dbReference type="PANTHER" id="PTHR34322:SF2">
    <property type="entry name" value="TRANSPOSASE IS200-LIKE DOMAIN-CONTAINING PROTEIN"/>
    <property type="match status" value="1"/>
</dbReference>
<dbReference type="EMBL" id="JBDIVE010000001">
    <property type="protein sequence ID" value="MEN3066991.1"/>
    <property type="molecule type" value="Genomic_DNA"/>
</dbReference>
<dbReference type="PANTHER" id="PTHR34322">
    <property type="entry name" value="TRANSPOSASE, Y1_TNP DOMAIN-CONTAINING"/>
    <property type="match status" value="1"/>
</dbReference>
<dbReference type="Pfam" id="PF01797">
    <property type="entry name" value="Y1_Tnp"/>
    <property type="match status" value="1"/>
</dbReference>
<proteinExistence type="predicted"/>